<evidence type="ECO:0000256" key="1">
    <source>
        <dbReference type="SAM" id="SignalP"/>
    </source>
</evidence>
<dbReference type="STRING" id="589873.EP12_03885"/>
<dbReference type="AlphaFoldDB" id="A0A350P487"/>
<dbReference type="Proteomes" id="UP000264779">
    <property type="component" value="Unassembled WGS sequence"/>
</dbReference>
<comment type="caution">
    <text evidence="3">The sequence shown here is derived from an EMBL/GenBank/DDBJ whole genome shotgun (WGS) entry which is preliminary data.</text>
</comment>
<dbReference type="EMBL" id="DONK01000022">
    <property type="protein sequence ID" value="HBU49886.1"/>
    <property type="molecule type" value="Genomic_DNA"/>
</dbReference>
<evidence type="ECO:0000313" key="3">
    <source>
        <dbReference type="EMBL" id="HAW76104.1"/>
    </source>
</evidence>
<evidence type="ECO:0000313" key="5">
    <source>
        <dbReference type="Proteomes" id="UP000263517"/>
    </source>
</evidence>
<dbReference type="Gene3D" id="2.60.40.2130">
    <property type="entry name" value="F-spondin domain"/>
    <property type="match status" value="1"/>
</dbReference>
<reference evidence="5 6" key="1">
    <citation type="journal article" date="2018" name="Nat. Biotechnol.">
        <title>A standardized bacterial taxonomy based on genome phylogeny substantially revises the tree of life.</title>
        <authorList>
            <person name="Parks D.H."/>
            <person name="Chuvochina M."/>
            <person name="Waite D.W."/>
            <person name="Rinke C."/>
            <person name="Skarshewski A."/>
            <person name="Chaumeil P.A."/>
            <person name="Hugenholtz P."/>
        </authorList>
    </citation>
    <scope>NUCLEOTIDE SEQUENCE [LARGE SCALE GENOMIC DNA]</scope>
    <source>
        <strain evidence="4">UBA11621</strain>
        <strain evidence="3">UBA11978</strain>
    </source>
</reference>
<sequence length="242" mass="24901">MLRFNSNGFRFRQTVLATGLLAASGLAHSAELDVTVQNLTQGIYFTPILISAHSSDASLFELGETATIELQAMAEGGDISGLAASTEALSANNVSNPAEGLLAPAMSTTASLSTDEGNDVLSIVAMMLPTNDGFIGLDNWSIPEEAGTYTLYLNAYDAGTEANDEIRGSGAPGEAGLPVPPPLEDLVGNNGTGVAATISNANVHIHPGNIGDDDGMGGLSDVDNTVQRWLNPVAKVTVVISE</sequence>
<dbReference type="InterPro" id="IPR009465">
    <property type="entry name" value="Spondin_N"/>
</dbReference>
<dbReference type="Proteomes" id="UP000263517">
    <property type="component" value="Unassembled WGS sequence"/>
</dbReference>
<evidence type="ECO:0000313" key="4">
    <source>
        <dbReference type="EMBL" id="HBU49886.1"/>
    </source>
</evidence>
<feature type="signal peptide" evidence="1">
    <location>
        <begin position="1"/>
        <end position="29"/>
    </location>
</feature>
<evidence type="ECO:0000313" key="6">
    <source>
        <dbReference type="Proteomes" id="UP000264779"/>
    </source>
</evidence>
<name>A0A350P487_9ALTE</name>
<evidence type="ECO:0000259" key="2">
    <source>
        <dbReference type="Pfam" id="PF06468"/>
    </source>
</evidence>
<feature type="chain" id="PRO_5033347228" description="Spondin domain-containing protein" evidence="1">
    <location>
        <begin position="30"/>
        <end position="242"/>
    </location>
</feature>
<dbReference type="EMBL" id="DNAN01000363">
    <property type="protein sequence ID" value="HAW76104.1"/>
    <property type="molecule type" value="Genomic_DNA"/>
</dbReference>
<dbReference type="InterPro" id="IPR038678">
    <property type="entry name" value="Spondin_N_sf"/>
</dbReference>
<gene>
    <name evidence="3" type="ORF">DCW74_10270</name>
    <name evidence="4" type="ORF">DEB45_01395</name>
</gene>
<organism evidence="3 5">
    <name type="scientific">Alteromonas australica</name>
    <dbReference type="NCBI Taxonomy" id="589873"/>
    <lineage>
        <taxon>Bacteria</taxon>
        <taxon>Pseudomonadati</taxon>
        <taxon>Pseudomonadota</taxon>
        <taxon>Gammaproteobacteria</taxon>
        <taxon>Alteromonadales</taxon>
        <taxon>Alteromonadaceae</taxon>
        <taxon>Alteromonas/Salinimonas group</taxon>
        <taxon>Alteromonas</taxon>
    </lineage>
</organism>
<protein>
    <recommendedName>
        <fullName evidence="2">Spondin domain-containing protein</fullName>
    </recommendedName>
</protein>
<feature type="domain" description="Spondin" evidence="2">
    <location>
        <begin position="44"/>
        <end position="162"/>
    </location>
</feature>
<dbReference type="RefSeq" id="WP_272965888.1">
    <property type="nucleotide sequence ID" value="NZ_CALBIY010000042.1"/>
</dbReference>
<proteinExistence type="predicted"/>
<accession>A0A350P487</accession>
<keyword evidence="1" id="KW-0732">Signal</keyword>
<dbReference type="NCBIfam" id="NF038123">
    <property type="entry name" value="NF038123_dom"/>
    <property type="match status" value="1"/>
</dbReference>
<dbReference type="Pfam" id="PF06468">
    <property type="entry name" value="Spond_N"/>
    <property type="match status" value="1"/>
</dbReference>